<proteinExistence type="predicted"/>
<sequence>MAGAAPEGSQFDARQFDAKMNELLSTDGQQFFTSYDEVYESFDSMGLHENLLRGIYAYGRNITNRTEKNKSKVITTGGSFGAAEGRRKQTKGKSMHKSIAHQADQSNCRKEILDSRKAKPGRSLIPTKLRRSFILVRLSTSLIPAKSRRSLTLGKDKPGRSLIPTKLRRSLIPTRLKRSLIPTKLRRSFIPAKLSTSLIPAKSRRSLTPGKQSLGDP</sequence>
<feature type="region of interest" description="Disordered" evidence="1">
    <location>
        <begin position="75"/>
        <end position="106"/>
    </location>
</feature>
<evidence type="ECO:0000313" key="3">
    <source>
        <dbReference type="Proteomes" id="UP000594261"/>
    </source>
</evidence>
<dbReference type="Proteomes" id="UP000594261">
    <property type="component" value="Chromosome 5"/>
</dbReference>
<dbReference type="Gramene" id="QL05p009601:mrna">
    <property type="protein sequence ID" value="QL05p009601:mrna"/>
    <property type="gene ID" value="QL05p009601"/>
</dbReference>
<keyword evidence="3" id="KW-1185">Reference proteome</keyword>
<name>A0A7N2LN08_QUELO</name>
<dbReference type="AlphaFoldDB" id="A0A7N2LN08"/>
<dbReference type="EMBL" id="LRBV02000005">
    <property type="status" value="NOT_ANNOTATED_CDS"/>
    <property type="molecule type" value="Genomic_DNA"/>
</dbReference>
<feature type="compositionally biased region" description="Basic residues" evidence="1">
    <location>
        <begin position="88"/>
        <end position="99"/>
    </location>
</feature>
<protein>
    <submittedName>
        <fullName evidence="2">Uncharacterized protein</fullName>
    </submittedName>
</protein>
<organism evidence="2 3">
    <name type="scientific">Quercus lobata</name>
    <name type="common">Valley oak</name>
    <dbReference type="NCBI Taxonomy" id="97700"/>
    <lineage>
        <taxon>Eukaryota</taxon>
        <taxon>Viridiplantae</taxon>
        <taxon>Streptophyta</taxon>
        <taxon>Embryophyta</taxon>
        <taxon>Tracheophyta</taxon>
        <taxon>Spermatophyta</taxon>
        <taxon>Magnoliopsida</taxon>
        <taxon>eudicotyledons</taxon>
        <taxon>Gunneridae</taxon>
        <taxon>Pentapetalae</taxon>
        <taxon>rosids</taxon>
        <taxon>fabids</taxon>
        <taxon>Fagales</taxon>
        <taxon>Fagaceae</taxon>
        <taxon>Quercus</taxon>
    </lineage>
</organism>
<reference evidence="2 3" key="1">
    <citation type="journal article" date="2016" name="G3 (Bethesda)">
        <title>First Draft Assembly and Annotation of the Genome of a California Endemic Oak Quercus lobata Nee (Fagaceae).</title>
        <authorList>
            <person name="Sork V.L."/>
            <person name="Fitz-Gibbon S.T."/>
            <person name="Puiu D."/>
            <person name="Crepeau M."/>
            <person name="Gugger P.F."/>
            <person name="Sherman R."/>
            <person name="Stevens K."/>
            <person name="Langley C.H."/>
            <person name="Pellegrini M."/>
            <person name="Salzberg S.L."/>
        </authorList>
    </citation>
    <scope>NUCLEOTIDE SEQUENCE [LARGE SCALE GENOMIC DNA]</scope>
    <source>
        <strain evidence="2 3">cv. SW786</strain>
    </source>
</reference>
<evidence type="ECO:0000256" key="1">
    <source>
        <dbReference type="SAM" id="MobiDB-lite"/>
    </source>
</evidence>
<dbReference type="InParanoid" id="A0A7N2LN08"/>
<dbReference type="EnsemblPlants" id="QL05p009601:mrna">
    <property type="protein sequence ID" value="QL05p009601:mrna"/>
    <property type="gene ID" value="QL05p009601"/>
</dbReference>
<reference evidence="2" key="2">
    <citation type="submission" date="2021-01" db="UniProtKB">
        <authorList>
            <consortium name="EnsemblPlants"/>
        </authorList>
    </citation>
    <scope>IDENTIFICATION</scope>
</reference>
<accession>A0A7N2LN08</accession>
<evidence type="ECO:0000313" key="2">
    <source>
        <dbReference type="EnsemblPlants" id="QL05p009601:mrna"/>
    </source>
</evidence>